<organism evidence="2 3">
    <name type="scientific">Streptomyces antimycoticus</name>
    <dbReference type="NCBI Taxonomy" id="68175"/>
    <lineage>
        <taxon>Bacteria</taxon>
        <taxon>Bacillati</taxon>
        <taxon>Actinomycetota</taxon>
        <taxon>Actinomycetes</taxon>
        <taxon>Kitasatosporales</taxon>
        <taxon>Streptomycetaceae</taxon>
        <taxon>Streptomyces</taxon>
        <taxon>Streptomyces violaceusniger group</taxon>
    </lineage>
</organism>
<dbReference type="AlphaFoldDB" id="A0A499USW5"/>
<sequence>MLALSALTGEGVGELRETLGRLTAECGAAERRLSADVDGTMTRLRPQYVADNGPVGLTERARAEFEDRLAEAAGAAAAGRAAERAWLRDAEWRCGTPWGRVRAGRPALREAPGPPEPPEPWSGWRSRARGRARWRWRR</sequence>
<gene>
    <name evidence="2" type="ORF">SSPO_064680</name>
</gene>
<dbReference type="Proteomes" id="UP000463951">
    <property type="component" value="Chromosome"/>
</dbReference>
<evidence type="ECO:0000313" key="2">
    <source>
        <dbReference type="EMBL" id="BBJ43750.1"/>
    </source>
</evidence>
<name>A0A499USW5_9ACTN</name>
<protein>
    <submittedName>
        <fullName evidence="2">Uncharacterized protein</fullName>
    </submittedName>
</protein>
<proteinExistence type="predicted"/>
<feature type="region of interest" description="Disordered" evidence="1">
    <location>
        <begin position="105"/>
        <end position="125"/>
    </location>
</feature>
<reference evidence="2 3" key="1">
    <citation type="journal article" date="2020" name="Int. J. Syst. Evol. Microbiol.">
        <title>Reclassification of Streptomyces castelarensis and Streptomyces sporoclivatus as later heterotypic synonyms of Streptomyces antimycoticus.</title>
        <authorList>
            <person name="Komaki H."/>
            <person name="Tamura T."/>
        </authorList>
    </citation>
    <scope>NUCLEOTIDE SEQUENCE [LARGE SCALE GENOMIC DNA]</scope>
    <source>
        <strain evidence="2 3">NBRC 100767</strain>
    </source>
</reference>
<accession>A0A499USW5</accession>
<dbReference type="EMBL" id="AP019620">
    <property type="protein sequence ID" value="BBJ43750.1"/>
    <property type="molecule type" value="Genomic_DNA"/>
</dbReference>
<evidence type="ECO:0000256" key="1">
    <source>
        <dbReference type="SAM" id="MobiDB-lite"/>
    </source>
</evidence>
<evidence type="ECO:0000313" key="3">
    <source>
        <dbReference type="Proteomes" id="UP000463951"/>
    </source>
</evidence>